<accession>A0AAV1YYM8</accession>
<dbReference type="EMBL" id="CAXIEN010000011">
    <property type="protein sequence ID" value="CAL1264226.1"/>
    <property type="molecule type" value="Genomic_DNA"/>
</dbReference>
<name>A0AAV1YYM8_9ARAC</name>
<comment type="caution">
    <text evidence="2">The sequence shown here is derived from an EMBL/GenBank/DDBJ whole genome shotgun (WGS) entry which is preliminary data.</text>
</comment>
<evidence type="ECO:0000313" key="2">
    <source>
        <dbReference type="EMBL" id="CAL1264226.1"/>
    </source>
</evidence>
<evidence type="ECO:0000256" key="1">
    <source>
        <dbReference type="SAM" id="Phobius"/>
    </source>
</evidence>
<keyword evidence="1" id="KW-1133">Transmembrane helix</keyword>
<keyword evidence="3" id="KW-1185">Reference proteome</keyword>
<evidence type="ECO:0000313" key="3">
    <source>
        <dbReference type="Proteomes" id="UP001497382"/>
    </source>
</evidence>
<keyword evidence="1" id="KW-0472">Membrane</keyword>
<reference evidence="2 3" key="1">
    <citation type="submission" date="2024-04" db="EMBL/GenBank/DDBJ databases">
        <authorList>
            <person name="Rising A."/>
            <person name="Reimegard J."/>
            <person name="Sonavane S."/>
            <person name="Akerstrom W."/>
            <person name="Nylinder S."/>
            <person name="Hedman E."/>
            <person name="Kallberg Y."/>
        </authorList>
    </citation>
    <scope>NUCLEOTIDE SEQUENCE [LARGE SCALE GENOMIC DNA]</scope>
</reference>
<feature type="transmembrane region" description="Helical" evidence="1">
    <location>
        <begin position="41"/>
        <end position="63"/>
    </location>
</feature>
<dbReference type="AlphaFoldDB" id="A0AAV1YYM8"/>
<organism evidence="2 3">
    <name type="scientific">Larinioides sclopetarius</name>
    <dbReference type="NCBI Taxonomy" id="280406"/>
    <lineage>
        <taxon>Eukaryota</taxon>
        <taxon>Metazoa</taxon>
        <taxon>Ecdysozoa</taxon>
        <taxon>Arthropoda</taxon>
        <taxon>Chelicerata</taxon>
        <taxon>Arachnida</taxon>
        <taxon>Araneae</taxon>
        <taxon>Araneomorphae</taxon>
        <taxon>Entelegynae</taxon>
        <taxon>Araneoidea</taxon>
        <taxon>Araneidae</taxon>
        <taxon>Larinioides</taxon>
    </lineage>
</organism>
<protein>
    <submittedName>
        <fullName evidence="2">Uncharacterized protein</fullName>
    </submittedName>
</protein>
<dbReference type="Proteomes" id="UP001497382">
    <property type="component" value="Unassembled WGS sequence"/>
</dbReference>
<gene>
    <name evidence="2" type="ORF">LARSCL_LOCUS1902</name>
</gene>
<keyword evidence="1" id="KW-0812">Transmembrane</keyword>
<sequence>MVHVIMERKWNKIEEIPFFEDESDENSFSLGNIPPASLKDFIGSLPIFFLLMMVYFFFVFLYLDGKCFSLDSQTDCISPYVCFS</sequence>
<feature type="non-terminal residue" evidence="2">
    <location>
        <position position="84"/>
    </location>
</feature>
<proteinExistence type="predicted"/>